<comment type="caution">
    <text evidence="1">The sequence shown here is derived from an EMBL/GenBank/DDBJ whole genome shotgun (WGS) entry which is preliminary data.</text>
</comment>
<reference evidence="1 2" key="1">
    <citation type="submission" date="2023-07" db="EMBL/GenBank/DDBJ databases">
        <title>Sorghum-associated microbial communities from plants grown in Nebraska, USA.</title>
        <authorList>
            <person name="Schachtman D."/>
        </authorList>
    </citation>
    <scope>NUCLEOTIDE SEQUENCE [LARGE SCALE GENOMIC DNA]</scope>
    <source>
        <strain evidence="1 2">BE313</strain>
    </source>
</reference>
<dbReference type="Proteomes" id="UP001180487">
    <property type="component" value="Unassembled WGS sequence"/>
</dbReference>
<dbReference type="Gene3D" id="1.10.10.10">
    <property type="entry name" value="Winged helix-like DNA-binding domain superfamily/Winged helix DNA-binding domain"/>
    <property type="match status" value="1"/>
</dbReference>
<accession>A0ABU2C861</accession>
<gene>
    <name evidence="1" type="ORF">J2X19_002111</name>
</gene>
<dbReference type="RefSeq" id="WP_310373099.1">
    <property type="nucleotide sequence ID" value="NZ_JAVDXT010000002.1"/>
</dbReference>
<dbReference type="InterPro" id="IPR036390">
    <property type="entry name" value="WH_DNA-bd_sf"/>
</dbReference>
<evidence type="ECO:0000313" key="2">
    <source>
        <dbReference type="Proteomes" id="UP001180487"/>
    </source>
</evidence>
<dbReference type="EMBL" id="JAVDXT010000002">
    <property type="protein sequence ID" value="MDR7377432.1"/>
    <property type="molecule type" value="Genomic_DNA"/>
</dbReference>
<protein>
    <recommendedName>
        <fullName evidence="3">HTH marR-type domain-containing protein</fullName>
    </recommendedName>
</protein>
<evidence type="ECO:0000313" key="1">
    <source>
        <dbReference type="EMBL" id="MDR7377432.1"/>
    </source>
</evidence>
<keyword evidence="2" id="KW-1185">Reference proteome</keyword>
<name>A0ABU2C861_9BURK</name>
<dbReference type="SUPFAM" id="SSF46785">
    <property type="entry name" value="Winged helix' DNA-binding domain"/>
    <property type="match status" value="1"/>
</dbReference>
<organism evidence="1 2">
    <name type="scientific">Rhodoferax ferrireducens</name>
    <dbReference type="NCBI Taxonomy" id="192843"/>
    <lineage>
        <taxon>Bacteria</taxon>
        <taxon>Pseudomonadati</taxon>
        <taxon>Pseudomonadota</taxon>
        <taxon>Betaproteobacteria</taxon>
        <taxon>Burkholderiales</taxon>
        <taxon>Comamonadaceae</taxon>
        <taxon>Rhodoferax</taxon>
    </lineage>
</organism>
<dbReference type="InterPro" id="IPR036388">
    <property type="entry name" value="WH-like_DNA-bd_sf"/>
</dbReference>
<sequence length="140" mass="15191">MIKKFKAGPVEIELERVVKELEETKKVAASAQARVQVVAAKLDEGEDKSEPAGQTSHTSGVIAALQVTAVEKQVLKAITESRFATRSITGVSKDTGLSKAVVQVTYGKLIEKGLLEQTKNDEDRLRWYPTALGRIVANEA</sequence>
<evidence type="ECO:0008006" key="3">
    <source>
        <dbReference type="Google" id="ProtNLM"/>
    </source>
</evidence>
<proteinExistence type="predicted"/>